<protein>
    <submittedName>
        <fullName evidence="2">DUF2000 domain-containing protein</fullName>
    </submittedName>
</protein>
<comment type="caution">
    <text evidence="2">The sequence shown here is derived from an EMBL/GenBank/DDBJ whole genome shotgun (WGS) entry which is preliminary data.</text>
</comment>
<dbReference type="EMBL" id="BAABJR010000018">
    <property type="protein sequence ID" value="GAA5214550.1"/>
    <property type="molecule type" value="Genomic_DNA"/>
</dbReference>
<name>A0ABP9TDG1_9ACTN</name>
<evidence type="ECO:0000313" key="2">
    <source>
        <dbReference type="EMBL" id="GAA5214550.1"/>
    </source>
</evidence>
<dbReference type="InterPro" id="IPR018988">
    <property type="entry name" value="DUF2000"/>
</dbReference>
<evidence type="ECO:0000256" key="1">
    <source>
        <dbReference type="SAM" id="MobiDB-lite"/>
    </source>
</evidence>
<evidence type="ECO:0000313" key="3">
    <source>
        <dbReference type="Proteomes" id="UP001499878"/>
    </source>
</evidence>
<keyword evidence="3" id="KW-1185">Reference proteome</keyword>
<dbReference type="Gene3D" id="3.40.1490.10">
    <property type="entry name" value="Bit1"/>
    <property type="match status" value="1"/>
</dbReference>
<accession>A0ABP9TDG1</accession>
<sequence>MQKTYKTRPHADRQSHRMSTHDAAPAPSDAPVRFDTKIAVLLREDLETWQRLNVTAFLVSGLGAQFPEVVGEPYEDADAVGYLPMFRQPVLVFEGTKETLTNAHARVLSRSLPRALFTSDLFTTGNDRDNRAAVRAVPTAGLDLVGLAVYGPKNAVDKVLKGARMHP</sequence>
<dbReference type="Proteomes" id="UP001499878">
    <property type="component" value="Unassembled WGS sequence"/>
</dbReference>
<organism evidence="2 3">
    <name type="scientific">Streptomyces thinghirensis</name>
    <dbReference type="NCBI Taxonomy" id="551547"/>
    <lineage>
        <taxon>Bacteria</taxon>
        <taxon>Bacillati</taxon>
        <taxon>Actinomycetota</taxon>
        <taxon>Actinomycetes</taxon>
        <taxon>Kitasatosporales</taxon>
        <taxon>Streptomycetaceae</taxon>
        <taxon>Streptomyces</taxon>
    </lineage>
</organism>
<reference evidence="3" key="1">
    <citation type="journal article" date="2019" name="Int. J. Syst. Evol. Microbiol.">
        <title>The Global Catalogue of Microorganisms (GCM) 10K type strain sequencing project: providing services to taxonomists for standard genome sequencing and annotation.</title>
        <authorList>
            <consortium name="The Broad Institute Genomics Platform"/>
            <consortium name="The Broad Institute Genome Sequencing Center for Infectious Disease"/>
            <person name="Wu L."/>
            <person name="Ma J."/>
        </authorList>
    </citation>
    <scope>NUCLEOTIDE SEQUENCE [LARGE SCALE GENOMIC DNA]</scope>
    <source>
        <strain evidence="3">JCM 18306</strain>
    </source>
</reference>
<dbReference type="InterPro" id="IPR023476">
    <property type="entry name" value="Pep_tRNA_hydro_II_dom_sf"/>
</dbReference>
<dbReference type="Pfam" id="PF09391">
    <property type="entry name" value="DUF2000"/>
    <property type="match status" value="1"/>
</dbReference>
<feature type="region of interest" description="Disordered" evidence="1">
    <location>
        <begin position="1"/>
        <end position="30"/>
    </location>
</feature>
<proteinExistence type="predicted"/>
<dbReference type="SUPFAM" id="SSF102462">
    <property type="entry name" value="Peptidyl-tRNA hydrolase II"/>
    <property type="match status" value="1"/>
</dbReference>
<gene>
    <name evidence="2" type="ORF">GCM10023323_60060</name>
</gene>